<dbReference type="InterPro" id="IPR023801">
    <property type="entry name" value="His_deacetylse_dom"/>
</dbReference>
<dbReference type="AlphaFoldDB" id="A0A7S2URF1"/>
<evidence type="ECO:0000256" key="1">
    <source>
        <dbReference type="ARBA" id="ARBA00022801"/>
    </source>
</evidence>
<dbReference type="GO" id="GO:0016787">
    <property type="term" value="F:hydrolase activity"/>
    <property type="evidence" value="ECO:0007669"/>
    <property type="project" value="UniProtKB-KW"/>
</dbReference>
<dbReference type="Pfam" id="PF00850">
    <property type="entry name" value="Hist_deacetyl"/>
    <property type="match status" value="1"/>
</dbReference>
<dbReference type="PANTHER" id="PTHR10625">
    <property type="entry name" value="HISTONE DEACETYLASE HDAC1-RELATED"/>
    <property type="match status" value="1"/>
</dbReference>
<dbReference type="GO" id="GO:0040029">
    <property type="term" value="P:epigenetic regulation of gene expression"/>
    <property type="evidence" value="ECO:0007669"/>
    <property type="project" value="TreeGrafter"/>
</dbReference>
<evidence type="ECO:0000313" key="4">
    <source>
        <dbReference type="EMBL" id="CAD9825605.1"/>
    </source>
</evidence>
<dbReference type="CDD" id="cd09993">
    <property type="entry name" value="HDAC_classIV"/>
    <property type="match status" value="1"/>
</dbReference>
<dbReference type="PRINTS" id="PR01270">
    <property type="entry name" value="HDASUPER"/>
</dbReference>
<feature type="chain" id="PRO_5031447333" description="Histone deacetylase domain-containing protein" evidence="2">
    <location>
        <begin position="22"/>
        <end position="455"/>
    </location>
</feature>
<organism evidence="4">
    <name type="scientific">Attheya septentrionalis</name>
    <dbReference type="NCBI Taxonomy" id="420275"/>
    <lineage>
        <taxon>Eukaryota</taxon>
        <taxon>Sar</taxon>
        <taxon>Stramenopiles</taxon>
        <taxon>Ochrophyta</taxon>
        <taxon>Bacillariophyta</taxon>
        <taxon>Coscinodiscophyceae</taxon>
        <taxon>Chaetocerotophycidae</taxon>
        <taxon>Chaetocerotales</taxon>
        <taxon>Attheyaceae</taxon>
        <taxon>Attheya</taxon>
    </lineage>
</organism>
<dbReference type="EMBL" id="HBHQ01025819">
    <property type="protein sequence ID" value="CAD9825605.1"/>
    <property type="molecule type" value="Transcribed_RNA"/>
</dbReference>
<dbReference type="InterPro" id="IPR037138">
    <property type="entry name" value="His_deacetylse_dom_sf"/>
</dbReference>
<protein>
    <recommendedName>
        <fullName evidence="3">Histone deacetylase domain-containing protein</fullName>
    </recommendedName>
</protein>
<sequence length="455" mass="51651">MGYSSFLSIVFMIQMVMMTMSSKIGSVSCRSISTVRSIPTFLVRNISAQPRVQQQRYCNRNFPSWRRPRGRVRYMTSSSAMIANSDSTSQSINNERQQRPSFTIYYNDVYEVILPPNHRFPMEKYGKVRRRIQNKIDALSPQEKNRISCEFRVSPLSRVEELSTTHSPVYVARFLNGDLTKEEIRNVGFPWSKSGVDRALSSVGGTVQAACDVCDELVRRTGHNISHDEGEMPPIWAAHVAGGTHHAFFDYGEGFCVFSDIAVAANVVLQRYPSVVKRILIIDLDVHQGNGNAVLFQGRDDVRTFSMHCSGNYFSERQTSDLDVELPMGCTDETYLATLYHWINQMRKNDDIAKGVDLIFFQAGVDILHDDRLGRMSITSNGVERRNKLVFDFAHSLQIPMVITMGGGYPRANNWDPILEAHANVYFQAHQYLSNLSEINISSKEDRSELISDNK</sequence>
<evidence type="ECO:0000259" key="3">
    <source>
        <dbReference type="Pfam" id="PF00850"/>
    </source>
</evidence>
<gene>
    <name evidence="4" type="ORF">ASEP1449_LOCUS17439</name>
</gene>
<dbReference type="InterPro" id="IPR023696">
    <property type="entry name" value="Ureohydrolase_dom_sf"/>
</dbReference>
<evidence type="ECO:0000256" key="2">
    <source>
        <dbReference type="SAM" id="SignalP"/>
    </source>
</evidence>
<keyword evidence="2" id="KW-0732">Signal</keyword>
<keyword evidence="1" id="KW-0378">Hydrolase</keyword>
<proteinExistence type="predicted"/>
<dbReference type="InterPro" id="IPR000286">
    <property type="entry name" value="HDACs"/>
</dbReference>
<accession>A0A7S2URF1</accession>
<dbReference type="InterPro" id="IPR044150">
    <property type="entry name" value="HDAC_classIV"/>
</dbReference>
<feature type="domain" description="Histone deacetylase" evidence="3">
    <location>
        <begin position="130"/>
        <end position="411"/>
    </location>
</feature>
<feature type="signal peptide" evidence="2">
    <location>
        <begin position="1"/>
        <end position="21"/>
    </location>
</feature>
<name>A0A7S2URF1_9STRA</name>
<dbReference type="PANTHER" id="PTHR10625:SF19">
    <property type="entry name" value="HISTONE DEACETYLASE 12"/>
    <property type="match status" value="1"/>
</dbReference>
<reference evidence="4" key="1">
    <citation type="submission" date="2021-01" db="EMBL/GenBank/DDBJ databases">
        <authorList>
            <person name="Corre E."/>
            <person name="Pelletier E."/>
            <person name="Niang G."/>
            <person name="Scheremetjew M."/>
            <person name="Finn R."/>
            <person name="Kale V."/>
            <person name="Holt S."/>
            <person name="Cochrane G."/>
            <person name="Meng A."/>
            <person name="Brown T."/>
            <person name="Cohen L."/>
        </authorList>
    </citation>
    <scope>NUCLEOTIDE SEQUENCE</scope>
    <source>
        <strain evidence="4">CCMP2084</strain>
    </source>
</reference>
<dbReference type="GO" id="GO:0004407">
    <property type="term" value="F:histone deacetylase activity"/>
    <property type="evidence" value="ECO:0007669"/>
    <property type="project" value="InterPro"/>
</dbReference>
<dbReference type="Gene3D" id="3.40.800.20">
    <property type="entry name" value="Histone deacetylase domain"/>
    <property type="match status" value="1"/>
</dbReference>
<dbReference type="SUPFAM" id="SSF52768">
    <property type="entry name" value="Arginase/deacetylase"/>
    <property type="match status" value="1"/>
</dbReference>